<feature type="domain" description="VOC" evidence="1">
    <location>
        <begin position="18"/>
        <end position="146"/>
    </location>
</feature>
<dbReference type="InterPro" id="IPR050383">
    <property type="entry name" value="GlyoxalaseI/FosfomycinResist"/>
</dbReference>
<accession>A0ABW6ZS01</accession>
<dbReference type="EMBL" id="JBAFVH010000002">
    <property type="protein sequence ID" value="MFG1371212.1"/>
    <property type="molecule type" value="Genomic_DNA"/>
</dbReference>
<dbReference type="RefSeq" id="WP_393991234.1">
    <property type="nucleotide sequence ID" value="NZ_JBAFVH010000002.1"/>
</dbReference>
<reference evidence="2 3" key="1">
    <citation type="submission" date="2024-02" db="EMBL/GenBank/DDBJ databases">
        <title>Expansion and revision of Xanthobacter and proposal of Roseixanthobacter gen. nov.</title>
        <authorList>
            <person name="Soltysiak M.P.M."/>
            <person name="Jalihal A."/>
            <person name="Ory A."/>
            <person name="Chrisophersen C."/>
            <person name="Lee A.D."/>
            <person name="Boulton J."/>
            <person name="Springer M."/>
        </authorList>
    </citation>
    <scope>NUCLEOTIDE SEQUENCE [LARGE SCALE GENOMIC DNA]</scope>
    <source>
        <strain evidence="2 3">23A</strain>
    </source>
</reference>
<evidence type="ECO:0000313" key="3">
    <source>
        <dbReference type="Proteomes" id="UP001604002"/>
    </source>
</evidence>
<dbReference type="Pfam" id="PF00903">
    <property type="entry name" value="Glyoxalase"/>
    <property type="match status" value="1"/>
</dbReference>
<dbReference type="PANTHER" id="PTHR21366">
    <property type="entry name" value="GLYOXALASE FAMILY PROTEIN"/>
    <property type="match status" value="1"/>
</dbReference>
<sequence>MTVGGGATTAPPPSRPPPLGRVVETGLYVDDLPRAAAFYEGVLGLVPMLSDARFAAYPVGDTVLLLFKRGTADEAIALPFGGAIPPHDGAGRLHFAFAVAADAIEPWRAHLAAHGVAIEGEVHWPRGSTSLYFRDPDGNLAEIASPGLWANY</sequence>
<proteinExistence type="predicted"/>
<protein>
    <submittedName>
        <fullName evidence="2">VOC family protein</fullName>
    </submittedName>
</protein>
<keyword evidence="3" id="KW-1185">Reference proteome</keyword>
<dbReference type="PROSITE" id="PS51819">
    <property type="entry name" value="VOC"/>
    <property type="match status" value="1"/>
</dbReference>
<dbReference type="PANTHER" id="PTHR21366:SF22">
    <property type="entry name" value="VOC DOMAIN-CONTAINING PROTEIN"/>
    <property type="match status" value="1"/>
</dbReference>
<dbReference type="InterPro" id="IPR029068">
    <property type="entry name" value="Glyas_Bleomycin-R_OHBP_Dase"/>
</dbReference>
<gene>
    <name evidence="2" type="ORF">V5F32_03465</name>
</gene>
<organism evidence="2 3">
    <name type="scientific">Xanthobacter oligotrophicus</name>
    <dbReference type="NCBI Taxonomy" id="2607286"/>
    <lineage>
        <taxon>Bacteria</taxon>
        <taxon>Pseudomonadati</taxon>
        <taxon>Pseudomonadota</taxon>
        <taxon>Alphaproteobacteria</taxon>
        <taxon>Hyphomicrobiales</taxon>
        <taxon>Xanthobacteraceae</taxon>
        <taxon>Xanthobacter</taxon>
    </lineage>
</organism>
<dbReference type="InterPro" id="IPR004360">
    <property type="entry name" value="Glyas_Fos-R_dOase_dom"/>
</dbReference>
<evidence type="ECO:0000313" key="2">
    <source>
        <dbReference type="EMBL" id="MFG1371212.1"/>
    </source>
</evidence>
<dbReference type="InterPro" id="IPR037523">
    <property type="entry name" value="VOC_core"/>
</dbReference>
<dbReference type="Proteomes" id="UP001604002">
    <property type="component" value="Unassembled WGS sequence"/>
</dbReference>
<dbReference type="Gene3D" id="3.10.180.10">
    <property type="entry name" value="2,3-Dihydroxybiphenyl 1,2-Dioxygenase, domain 1"/>
    <property type="match status" value="1"/>
</dbReference>
<name>A0ABW6ZS01_9HYPH</name>
<dbReference type="SUPFAM" id="SSF54593">
    <property type="entry name" value="Glyoxalase/Bleomycin resistance protein/Dihydroxybiphenyl dioxygenase"/>
    <property type="match status" value="1"/>
</dbReference>
<evidence type="ECO:0000259" key="1">
    <source>
        <dbReference type="PROSITE" id="PS51819"/>
    </source>
</evidence>
<comment type="caution">
    <text evidence="2">The sequence shown here is derived from an EMBL/GenBank/DDBJ whole genome shotgun (WGS) entry which is preliminary data.</text>
</comment>